<reference evidence="2 3" key="1">
    <citation type="submission" date="2024-09" db="EMBL/GenBank/DDBJ databases">
        <authorList>
            <person name="Sun Q."/>
            <person name="Mori K."/>
        </authorList>
    </citation>
    <scope>NUCLEOTIDE SEQUENCE [LARGE SCALE GENOMIC DNA]</scope>
    <source>
        <strain evidence="2 3">NCAIM B.02415</strain>
    </source>
</reference>
<evidence type="ECO:0000313" key="3">
    <source>
        <dbReference type="Proteomes" id="UP001589828"/>
    </source>
</evidence>
<dbReference type="InterPro" id="IPR029058">
    <property type="entry name" value="AB_hydrolase_fold"/>
</dbReference>
<organism evidence="2 3">
    <name type="scientific">Mucilaginibacter angelicae</name>
    <dbReference type="NCBI Taxonomy" id="869718"/>
    <lineage>
        <taxon>Bacteria</taxon>
        <taxon>Pseudomonadati</taxon>
        <taxon>Bacteroidota</taxon>
        <taxon>Sphingobacteriia</taxon>
        <taxon>Sphingobacteriales</taxon>
        <taxon>Sphingobacteriaceae</taxon>
        <taxon>Mucilaginibacter</taxon>
    </lineage>
</organism>
<gene>
    <name evidence="2" type="ORF">ACFFGT_13725</name>
</gene>
<dbReference type="Proteomes" id="UP001589828">
    <property type="component" value="Unassembled WGS sequence"/>
</dbReference>
<name>A0ABV6L731_9SPHI</name>
<sequence>MPDEKAKMKFKEHDMYAHFMHTSVDSIHLHYVKVGSDTLPTLFFIHGSPGSWKGYEKYLMDTALMKHFRMIAIDRPGFGYSNRGHAYHLEKQSELIYGIVKKEMNGKPMHIIGHSLGGPIVVKLGQDHPEAYASMTILAGSISPYDEPKEGWRRIFIHNPLQYLMPGPFRVCNTEIWYFKKDLYEMDTCYNRLTMPVTFIHGDMDNLVPVHNVEYGKQKLAFNKHVKVIIIPGANHHIPWDHYDVVKTHLLTLASEKSNK</sequence>
<protein>
    <submittedName>
        <fullName evidence="2">Alpha/beta fold hydrolase</fullName>
    </submittedName>
</protein>
<dbReference type="EMBL" id="JBHLTS010000022">
    <property type="protein sequence ID" value="MFC0515273.1"/>
    <property type="molecule type" value="Genomic_DNA"/>
</dbReference>
<dbReference type="InterPro" id="IPR000073">
    <property type="entry name" value="AB_hydrolase_1"/>
</dbReference>
<dbReference type="SUPFAM" id="SSF53474">
    <property type="entry name" value="alpha/beta-Hydrolases"/>
    <property type="match status" value="1"/>
</dbReference>
<dbReference type="PRINTS" id="PR00111">
    <property type="entry name" value="ABHYDROLASE"/>
</dbReference>
<dbReference type="Gene3D" id="3.40.50.1820">
    <property type="entry name" value="alpha/beta hydrolase"/>
    <property type="match status" value="2"/>
</dbReference>
<dbReference type="GO" id="GO:0016787">
    <property type="term" value="F:hydrolase activity"/>
    <property type="evidence" value="ECO:0007669"/>
    <property type="project" value="UniProtKB-KW"/>
</dbReference>
<keyword evidence="3" id="KW-1185">Reference proteome</keyword>
<dbReference type="PANTHER" id="PTHR43689:SF8">
    <property type="entry name" value="ALPHA_BETA-HYDROLASES SUPERFAMILY PROTEIN"/>
    <property type="match status" value="1"/>
</dbReference>
<comment type="caution">
    <text evidence="2">The sequence shown here is derived from an EMBL/GenBank/DDBJ whole genome shotgun (WGS) entry which is preliminary data.</text>
</comment>
<feature type="domain" description="AB hydrolase-1" evidence="1">
    <location>
        <begin position="40"/>
        <end position="154"/>
    </location>
</feature>
<dbReference type="PANTHER" id="PTHR43689">
    <property type="entry name" value="HYDROLASE"/>
    <property type="match status" value="1"/>
</dbReference>
<dbReference type="Pfam" id="PF00561">
    <property type="entry name" value="Abhydrolase_1"/>
    <property type="match status" value="1"/>
</dbReference>
<accession>A0ABV6L731</accession>
<evidence type="ECO:0000313" key="2">
    <source>
        <dbReference type="EMBL" id="MFC0515273.1"/>
    </source>
</evidence>
<proteinExistence type="predicted"/>
<dbReference type="RefSeq" id="WP_377023108.1">
    <property type="nucleotide sequence ID" value="NZ_JBHLTS010000022.1"/>
</dbReference>
<keyword evidence="2" id="KW-0378">Hydrolase</keyword>
<evidence type="ECO:0000259" key="1">
    <source>
        <dbReference type="Pfam" id="PF00561"/>
    </source>
</evidence>